<keyword evidence="2" id="KW-1185">Reference proteome</keyword>
<evidence type="ECO:0000313" key="2">
    <source>
        <dbReference type="Proteomes" id="UP001162992"/>
    </source>
</evidence>
<organism evidence="1 2">
    <name type="scientific">Diphasiastrum complanatum</name>
    <name type="common">Issler's clubmoss</name>
    <name type="synonym">Lycopodium complanatum</name>
    <dbReference type="NCBI Taxonomy" id="34168"/>
    <lineage>
        <taxon>Eukaryota</taxon>
        <taxon>Viridiplantae</taxon>
        <taxon>Streptophyta</taxon>
        <taxon>Embryophyta</taxon>
        <taxon>Tracheophyta</taxon>
        <taxon>Lycopodiopsida</taxon>
        <taxon>Lycopodiales</taxon>
        <taxon>Lycopodiaceae</taxon>
        <taxon>Lycopodioideae</taxon>
        <taxon>Diphasiastrum</taxon>
    </lineage>
</organism>
<comment type="caution">
    <text evidence="1">The sequence shown here is derived from an EMBL/GenBank/DDBJ whole genome shotgun (WGS) entry which is preliminary data.</text>
</comment>
<protein>
    <submittedName>
        <fullName evidence="1">Uncharacterized protein</fullName>
    </submittedName>
</protein>
<dbReference type="Proteomes" id="UP001162992">
    <property type="component" value="Chromosome 8"/>
</dbReference>
<dbReference type="EMBL" id="CM055099">
    <property type="protein sequence ID" value="KAJ7547207.1"/>
    <property type="molecule type" value="Genomic_DNA"/>
</dbReference>
<accession>A0ACC2CYY9</accession>
<sequence length="120" mass="12727">MREDSINCSQSRVTSPQEVASVAWILGIVCSSFSSAIFQKAEGAGCKERAAVAAAGLHESCASHLLCEYPTVSTSTDTGLHESCASHLPCEYPTVSSCTSLRLCESSSVQVLPMRVPHCF</sequence>
<proteinExistence type="predicted"/>
<evidence type="ECO:0000313" key="1">
    <source>
        <dbReference type="EMBL" id="KAJ7547207.1"/>
    </source>
</evidence>
<reference evidence="2" key="1">
    <citation type="journal article" date="2024" name="Proc. Natl. Acad. Sci. U.S.A.">
        <title>Extraordinary preservation of gene collinearity over three hundred million years revealed in homosporous lycophytes.</title>
        <authorList>
            <person name="Li C."/>
            <person name="Wickell D."/>
            <person name="Kuo L.Y."/>
            <person name="Chen X."/>
            <person name="Nie B."/>
            <person name="Liao X."/>
            <person name="Peng D."/>
            <person name="Ji J."/>
            <person name="Jenkins J."/>
            <person name="Williams M."/>
            <person name="Shu S."/>
            <person name="Plott C."/>
            <person name="Barry K."/>
            <person name="Rajasekar S."/>
            <person name="Grimwood J."/>
            <person name="Han X."/>
            <person name="Sun S."/>
            <person name="Hou Z."/>
            <person name="He W."/>
            <person name="Dai G."/>
            <person name="Sun C."/>
            <person name="Schmutz J."/>
            <person name="Leebens-Mack J.H."/>
            <person name="Li F.W."/>
            <person name="Wang L."/>
        </authorList>
    </citation>
    <scope>NUCLEOTIDE SEQUENCE [LARGE SCALE GENOMIC DNA]</scope>
    <source>
        <strain evidence="2">cv. PW_Plant_1</strain>
    </source>
</reference>
<name>A0ACC2CYY9_DIPCM</name>
<gene>
    <name evidence="1" type="ORF">O6H91_08G074600</name>
</gene>